<evidence type="ECO:0000313" key="2">
    <source>
        <dbReference type="EMBL" id="APW60435.1"/>
    </source>
</evidence>
<dbReference type="AlphaFoldDB" id="A0A1U7CNC0"/>
<dbReference type="RefSeq" id="WP_076345069.1">
    <property type="nucleotide sequence ID" value="NZ_CP019082.1"/>
</dbReference>
<dbReference type="InterPro" id="IPR011042">
    <property type="entry name" value="6-blade_b-propeller_TolB-like"/>
</dbReference>
<gene>
    <name evidence="2" type="ORF">BSF38_01903</name>
</gene>
<dbReference type="OrthoDB" id="253958at2"/>
<dbReference type="InterPro" id="IPR052918">
    <property type="entry name" value="Motility_Chemotaxis_Reg"/>
</dbReference>
<feature type="region of interest" description="Disordered" evidence="1">
    <location>
        <begin position="1"/>
        <end position="25"/>
    </location>
</feature>
<dbReference type="Gene3D" id="2.120.10.30">
    <property type="entry name" value="TolB, C-terminal domain"/>
    <property type="match status" value="1"/>
</dbReference>
<dbReference type="PANTHER" id="PTHR35580:SF1">
    <property type="entry name" value="PHYTASE-LIKE DOMAIN-CONTAINING PROTEIN"/>
    <property type="match status" value="1"/>
</dbReference>
<protein>
    <recommendedName>
        <fullName evidence="4">Beta-propeller repeat protein</fullName>
    </recommendedName>
</protein>
<dbReference type="SUPFAM" id="SSF63829">
    <property type="entry name" value="Calcium-dependent phosphotriesterase"/>
    <property type="match status" value="1"/>
</dbReference>
<dbReference type="InterPro" id="IPR010620">
    <property type="entry name" value="SBBP_repeat"/>
</dbReference>
<dbReference type="EMBL" id="CP019082">
    <property type="protein sequence ID" value="APW60435.1"/>
    <property type="molecule type" value="Genomic_DNA"/>
</dbReference>
<keyword evidence="3" id="KW-1185">Reference proteome</keyword>
<organism evidence="2 3">
    <name type="scientific">Paludisphaera borealis</name>
    <dbReference type="NCBI Taxonomy" id="1387353"/>
    <lineage>
        <taxon>Bacteria</taxon>
        <taxon>Pseudomonadati</taxon>
        <taxon>Planctomycetota</taxon>
        <taxon>Planctomycetia</taxon>
        <taxon>Isosphaerales</taxon>
        <taxon>Isosphaeraceae</taxon>
        <taxon>Paludisphaera</taxon>
    </lineage>
</organism>
<dbReference type="PANTHER" id="PTHR35580">
    <property type="entry name" value="CELL SURFACE GLYCOPROTEIN (S-LAYER PROTEIN)-LIKE PROTEIN"/>
    <property type="match status" value="1"/>
</dbReference>
<sequence>MWQPFSSRTQTSPKRPRTVSKASRPRLESLEDRVVLSAVFDSVFDVGSDTASATAQSNAVDAAGNTYVIGSFSGPMDFDPNVVRPDGSDILTPPGPWAGYIAKYAPDNTLVWARMVGSKLSTGPGSVAVDGAGNVHVSGEFSGQAAFGSTSLTAAGPSDAFVTKLDANGNFLWTKSWGSSTTGEHDGDIAIDASGNVFTAGTSWYQSGNTIYYTGFEVRKYSPTGAVTWSKRFDNSGGGASSLATDAGGNVYVAGAFFGILDFDPDAKKTNYVTGGPNANAYVLKLTAAGSFGWVAPFITRSTQVLSTVSPTDLALDAAGNIVVGGIYNGQVDFNPSTSVDTRLPNFATLTSDGFVARLSPTGSLQWATRLGCAPVASLAVDTAGAVYATGTFYEPFVPGFGLPTATSLGGTDVFVTKLTKTGAVDWAVTFGGTGGDYANGIAVDAAGNIYLAGYYSSATVDFDPDPIGTHTLTNPRGTNMFLLKLRKS</sequence>
<reference evidence="3" key="1">
    <citation type="submission" date="2016-12" db="EMBL/GenBank/DDBJ databases">
        <title>Comparative genomics of four Isosphaeraceae planctomycetes: a common pool of plasmids and glycoside hydrolase genes.</title>
        <authorList>
            <person name="Ivanova A."/>
        </authorList>
    </citation>
    <scope>NUCLEOTIDE SEQUENCE [LARGE SCALE GENOMIC DNA]</scope>
    <source>
        <strain evidence="3">PX4</strain>
    </source>
</reference>
<accession>A0A1U7CNC0</accession>
<dbReference type="Pfam" id="PF06739">
    <property type="entry name" value="SBBP"/>
    <property type="match status" value="1"/>
</dbReference>
<proteinExistence type="predicted"/>
<evidence type="ECO:0008006" key="4">
    <source>
        <dbReference type="Google" id="ProtNLM"/>
    </source>
</evidence>
<evidence type="ECO:0000256" key="1">
    <source>
        <dbReference type="SAM" id="MobiDB-lite"/>
    </source>
</evidence>
<dbReference type="Proteomes" id="UP000186309">
    <property type="component" value="Chromosome"/>
</dbReference>
<dbReference type="Gene3D" id="2.80.10.50">
    <property type="match status" value="1"/>
</dbReference>
<dbReference type="KEGG" id="pbor:BSF38_01903"/>
<name>A0A1U7CNC0_9BACT</name>
<feature type="compositionally biased region" description="Polar residues" evidence="1">
    <location>
        <begin position="1"/>
        <end position="13"/>
    </location>
</feature>
<evidence type="ECO:0000313" key="3">
    <source>
        <dbReference type="Proteomes" id="UP000186309"/>
    </source>
</evidence>
<dbReference type="STRING" id="1387353.BSF38_01903"/>